<dbReference type="PANTHER" id="PTHR43685">
    <property type="entry name" value="GLYCOSYLTRANSFERASE"/>
    <property type="match status" value="1"/>
</dbReference>
<keyword evidence="2" id="KW-0328">Glycosyltransferase</keyword>
<evidence type="ECO:0000259" key="4">
    <source>
        <dbReference type="Pfam" id="PF00535"/>
    </source>
</evidence>
<evidence type="ECO:0000256" key="1">
    <source>
        <dbReference type="ARBA" id="ARBA00006739"/>
    </source>
</evidence>
<dbReference type="InterPro" id="IPR001173">
    <property type="entry name" value="Glyco_trans_2-like"/>
</dbReference>
<name>A0ABZ2T050_9ENTE</name>
<dbReference type="Gene3D" id="3.90.550.10">
    <property type="entry name" value="Spore Coat Polysaccharide Biosynthesis Protein SpsA, Chain A"/>
    <property type="match status" value="1"/>
</dbReference>
<dbReference type="Pfam" id="PF00535">
    <property type="entry name" value="Glycos_transf_2"/>
    <property type="match status" value="1"/>
</dbReference>
<accession>A0ABZ2T050</accession>
<dbReference type="RefSeq" id="WP_206857096.1">
    <property type="nucleotide sequence ID" value="NZ_CP147250.1"/>
</dbReference>
<evidence type="ECO:0000256" key="3">
    <source>
        <dbReference type="ARBA" id="ARBA00022679"/>
    </source>
</evidence>
<keyword evidence="3" id="KW-0808">Transferase</keyword>
<dbReference type="SUPFAM" id="SSF53448">
    <property type="entry name" value="Nucleotide-diphospho-sugar transferases"/>
    <property type="match status" value="1"/>
</dbReference>
<keyword evidence="6" id="KW-1185">Reference proteome</keyword>
<gene>
    <name evidence="5" type="ORF">DOK79_002930</name>
</gene>
<organism evidence="5 6">
    <name type="scientific">Candidatus Enterococcus mangumiae</name>
    <dbReference type="NCBI Taxonomy" id="2230878"/>
    <lineage>
        <taxon>Bacteria</taxon>
        <taxon>Bacillati</taxon>
        <taxon>Bacillota</taxon>
        <taxon>Bacilli</taxon>
        <taxon>Lactobacillales</taxon>
        <taxon>Enterococcaceae</taxon>
        <taxon>Enterococcus</taxon>
    </lineage>
</organism>
<dbReference type="InterPro" id="IPR050834">
    <property type="entry name" value="Glycosyltransf_2"/>
</dbReference>
<comment type="similarity">
    <text evidence="1">Belongs to the glycosyltransferase 2 family.</text>
</comment>
<reference evidence="5 6" key="1">
    <citation type="submission" date="2021-03" db="EMBL/GenBank/DDBJ databases">
        <authorList>
            <person name="Gilmore M.S."/>
            <person name="Schwartzman J."/>
            <person name="Van Tyne D."/>
            <person name="Martin M."/>
            <person name="Earl A.M."/>
            <person name="Manson A.L."/>
            <person name="Straub T."/>
            <person name="Salamzade R."/>
            <person name="Saavedra J."/>
            <person name="Lebreton F."/>
            <person name="Prichula J."/>
            <person name="Schaufler K."/>
            <person name="Gaca A."/>
            <person name="Sgardioli B."/>
            <person name="Wagenaar J."/>
            <person name="Strong T."/>
        </authorList>
    </citation>
    <scope>NUCLEOTIDE SEQUENCE [LARGE SCALE GENOMIC DNA]</scope>
    <source>
        <strain evidence="5 6">DIV1094</strain>
    </source>
</reference>
<evidence type="ECO:0000313" key="6">
    <source>
        <dbReference type="Proteomes" id="UP000664360"/>
    </source>
</evidence>
<proteinExistence type="inferred from homology"/>
<feature type="domain" description="Glycosyltransferase 2-like" evidence="4">
    <location>
        <begin position="3"/>
        <end position="164"/>
    </location>
</feature>
<reference evidence="5 6" key="2">
    <citation type="submission" date="2024-03" db="EMBL/GenBank/DDBJ databases">
        <title>The Genome Sequence of Enterococcus sp. DIV1094.</title>
        <authorList>
            <consortium name="The Broad Institute Genomics Platform"/>
            <consortium name="The Broad Institute Microbial Omics Core"/>
            <consortium name="The Broad Institute Genomic Center for Infectious Diseases"/>
            <person name="Earl A."/>
            <person name="Manson A."/>
            <person name="Gilmore M."/>
            <person name="Schwartman J."/>
            <person name="Shea T."/>
            <person name="Abouelleil A."/>
            <person name="Cao P."/>
            <person name="Chapman S."/>
            <person name="Cusick C."/>
            <person name="Young S."/>
            <person name="Neafsey D."/>
            <person name="Nusbaum C."/>
            <person name="Birren B."/>
        </authorList>
    </citation>
    <scope>NUCLEOTIDE SEQUENCE [LARGE SCALE GENOMIC DNA]</scope>
    <source>
        <strain evidence="5 6">DIV1094</strain>
    </source>
</reference>
<dbReference type="Proteomes" id="UP000664360">
    <property type="component" value="Chromosome"/>
</dbReference>
<evidence type="ECO:0000256" key="2">
    <source>
        <dbReference type="ARBA" id="ARBA00022676"/>
    </source>
</evidence>
<dbReference type="InterPro" id="IPR029044">
    <property type="entry name" value="Nucleotide-diphossugar_trans"/>
</dbReference>
<evidence type="ECO:0000313" key="5">
    <source>
        <dbReference type="EMBL" id="WYJ81346.1"/>
    </source>
</evidence>
<dbReference type="EMBL" id="CP147250">
    <property type="protein sequence ID" value="WYJ81346.1"/>
    <property type="molecule type" value="Genomic_DNA"/>
</dbReference>
<sequence length="267" mass="31347">MISVIMSVKNSFKEELDSAIISILNQSLEEFEFIICDDGSIDDTLVRLQEWQRKDSRIIVIKNITNKGLAYSLNKCIDMANGEYIARMDADDFSYEQRLARQKDYLDKHPEYSFCSSNIDIFDGKKITVKNRSSKSVPDKKDLMKQSSFVHPATMFRKSFLKDMGGYRVSKETTRAEDYDLFMRGYSKGYLGANINEPLLRYKMNIDDIKNKRRFKHRLEEIVVRYKGYKLMNIPKYKYYYLLRPIIAGLVPAKIMYKRQIKSTNSD</sequence>
<dbReference type="PANTHER" id="PTHR43685:SF5">
    <property type="entry name" value="GLYCOSYLTRANSFERASE EPSE-RELATED"/>
    <property type="match status" value="1"/>
</dbReference>
<protein>
    <recommendedName>
        <fullName evidence="4">Glycosyltransferase 2-like domain-containing protein</fullName>
    </recommendedName>
</protein>